<accession>A0A068Y240</accession>
<name>A0A068Y240_ECHMU</name>
<dbReference type="STRING" id="6211.A0A068Y240"/>
<evidence type="ECO:0000256" key="2">
    <source>
        <dbReference type="ARBA" id="ARBA00022692"/>
    </source>
</evidence>
<evidence type="ECO:0000313" key="7">
    <source>
        <dbReference type="Proteomes" id="UP000017246"/>
    </source>
</evidence>
<evidence type="ECO:0000256" key="4">
    <source>
        <dbReference type="ARBA" id="ARBA00023136"/>
    </source>
</evidence>
<evidence type="ECO:0000313" key="6">
    <source>
        <dbReference type="EMBL" id="CDS36460.1"/>
    </source>
</evidence>
<evidence type="ECO:0000256" key="3">
    <source>
        <dbReference type="ARBA" id="ARBA00022989"/>
    </source>
</evidence>
<dbReference type="InterPro" id="IPR008952">
    <property type="entry name" value="Tetraspanin_EC2_sf"/>
</dbReference>
<keyword evidence="7" id="KW-1185">Reference proteome</keyword>
<dbReference type="PANTHER" id="PTHR19282">
    <property type="entry name" value="TETRASPANIN"/>
    <property type="match status" value="1"/>
</dbReference>
<organism evidence="6 7">
    <name type="scientific">Echinococcus multilocularis</name>
    <name type="common">Fox tapeworm</name>
    <dbReference type="NCBI Taxonomy" id="6211"/>
    <lineage>
        <taxon>Eukaryota</taxon>
        <taxon>Metazoa</taxon>
        <taxon>Spiralia</taxon>
        <taxon>Lophotrochozoa</taxon>
        <taxon>Platyhelminthes</taxon>
        <taxon>Cestoda</taxon>
        <taxon>Eucestoda</taxon>
        <taxon>Cyclophyllidea</taxon>
        <taxon>Taeniidae</taxon>
        <taxon>Echinococcus</taxon>
    </lineage>
</organism>
<proteinExistence type="predicted"/>
<feature type="transmembrane region" description="Helical" evidence="5">
    <location>
        <begin position="75"/>
        <end position="95"/>
    </location>
</feature>
<dbReference type="AlphaFoldDB" id="A0A068Y240"/>
<keyword evidence="2 5" id="KW-0812">Transmembrane</keyword>
<keyword evidence="4 5" id="KW-0472">Membrane</keyword>
<dbReference type="SUPFAM" id="SSF48652">
    <property type="entry name" value="Tetraspanin"/>
    <property type="match status" value="1"/>
</dbReference>
<comment type="subcellular location">
    <subcellularLocation>
        <location evidence="1">Membrane</location>
        <topology evidence="1">Multi-pass membrane protein</topology>
    </subcellularLocation>
</comment>
<dbReference type="Gene3D" id="1.10.1450.10">
    <property type="entry name" value="Tetraspanin"/>
    <property type="match status" value="1"/>
</dbReference>
<dbReference type="InterPro" id="IPR018499">
    <property type="entry name" value="Tetraspanin/Peripherin"/>
</dbReference>
<dbReference type="Proteomes" id="UP000017246">
    <property type="component" value="Unassembled WGS sequence"/>
</dbReference>
<feature type="transmembrane region" description="Helical" evidence="5">
    <location>
        <begin position="12"/>
        <end position="34"/>
    </location>
</feature>
<feature type="transmembrane region" description="Helical" evidence="5">
    <location>
        <begin position="107"/>
        <end position="133"/>
    </location>
</feature>
<evidence type="ECO:0000256" key="5">
    <source>
        <dbReference type="SAM" id="Phobius"/>
    </source>
</evidence>
<reference evidence="6" key="2">
    <citation type="submission" date="2015-11" db="EMBL/GenBank/DDBJ databases">
        <authorList>
            <person name="Zhang Y."/>
            <person name="Guo Z."/>
        </authorList>
    </citation>
    <scope>NUCLEOTIDE SEQUENCE</scope>
</reference>
<dbReference type="GO" id="GO:0016020">
    <property type="term" value="C:membrane"/>
    <property type="evidence" value="ECO:0007669"/>
    <property type="project" value="UniProtKB-SubCell"/>
</dbReference>
<sequence length="297" mass="32939">MRSSCSTLTRFIIGLLNLILGVAFLVLGVVGVLLRTNKEFLLKFTNSLSEKFLNGASQEQADEIAQFLLKYDVEIPAIFIVVGFAITAVCILGFIAACCSCNKLLQIYAVILTSIVVIQVIAVGVIFGVPNIYRSLAFQGMEKTLAYYDPSTPEGKGPARLWDLIMTANKENCCGMDGANDFKNTPFDPRCPKYCCKADEDCSINEALALTPPVEGCREKIRRYADEYMLKILVILIIFIACQVVLSILTYVALTWAPFVAPNYLCSYLHLIIHCCVKRCGFLSFFFPSLTRKANKV</sequence>
<protein>
    <submittedName>
        <fullName evidence="6">Tetraspanin</fullName>
    </submittedName>
</protein>
<gene>
    <name evidence="6" type="ORF">EmuJ_000355700</name>
</gene>
<feature type="transmembrane region" description="Helical" evidence="5">
    <location>
        <begin position="268"/>
        <end position="287"/>
    </location>
</feature>
<evidence type="ECO:0000256" key="1">
    <source>
        <dbReference type="ARBA" id="ARBA00004141"/>
    </source>
</evidence>
<keyword evidence="3 5" id="KW-1133">Transmembrane helix</keyword>
<dbReference type="Pfam" id="PF00335">
    <property type="entry name" value="Tetraspanin"/>
    <property type="match status" value="1"/>
</dbReference>
<dbReference type="OrthoDB" id="6274153at2759"/>
<reference evidence="6" key="1">
    <citation type="journal article" date="2013" name="Nature">
        <title>The genomes of four tapeworm species reveal adaptations to parasitism.</title>
        <authorList>
            <person name="Tsai I.J."/>
            <person name="Zarowiecki M."/>
            <person name="Holroyd N."/>
            <person name="Garciarrubio A."/>
            <person name="Sanchez-Flores A."/>
            <person name="Brooks K.L."/>
            <person name="Tracey A."/>
            <person name="Bobes R.J."/>
            <person name="Fragoso G."/>
            <person name="Sciutto E."/>
            <person name="Aslett M."/>
            <person name="Beasley H."/>
            <person name="Bennett H.M."/>
            <person name="Cai J."/>
            <person name="Camicia F."/>
            <person name="Clark R."/>
            <person name="Cucher M."/>
            <person name="De Silva N."/>
            <person name="Day T.A."/>
            <person name="Deplazes P."/>
            <person name="Estrada K."/>
            <person name="Fernandez C."/>
            <person name="Holland P.W."/>
            <person name="Hou J."/>
            <person name="Hu S."/>
            <person name="Huckvale T."/>
            <person name="Hung S.S."/>
            <person name="Kamenetzky L."/>
            <person name="Keane J.A."/>
            <person name="Kiss F."/>
            <person name="Koziol U."/>
            <person name="Lambert O."/>
            <person name="Liu K."/>
            <person name="Luo X."/>
            <person name="Luo Y."/>
            <person name="Macchiaroli N."/>
            <person name="Nichol S."/>
            <person name="Paps J."/>
            <person name="Parkinson J."/>
            <person name="Pouchkina-Stantcheva N."/>
            <person name="Riddiford N."/>
            <person name="Rosenzvit M."/>
            <person name="Salinas G."/>
            <person name="Wasmuth J.D."/>
            <person name="Zamanian M."/>
            <person name="Zheng Y."/>
            <person name="Cai X."/>
            <person name="Soberon X."/>
            <person name="Olson P.D."/>
            <person name="Laclette J.P."/>
            <person name="Brehm K."/>
            <person name="Berriman M."/>
            <person name="Garciarrubio A."/>
            <person name="Bobes R.J."/>
            <person name="Fragoso G."/>
            <person name="Sanchez-Flores A."/>
            <person name="Estrada K."/>
            <person name="Cevallos M.A."/>
            <person name="Morett E."/>
            <person name="Gonzalez V."/>
            <person name="Portillo T."/>
            <person name="Ochoa-Leyva A."/>
            <person name="Jose M.V."/>
            <person name="Sciutto E."/>
            <person name="Landa A."/>
            <person name="Jimenez L."/>
            <person name="Valdes V."/>
            <person name="Carrero J.C."/>
            <person name="Larralde C."/>
            <person name="Morales-Montor J."/>
            <person name="Limon-Lason J."/>
            <person name="Soberon X."/>
            <person name="Laclette J.P."/>
        </authorList>
    </citation>
    <scope>NUCLEOTIDE SEQUENCE [LARGE SCALE GENOMIC DNA]</scope>
</reference>
<dbReference type="EMBL" id="LN902849">
    <property type="protein sequence ID" value="CDS36460.1"/>
    <property type="molecule type" value="Genomic_DNA"/>
</dbReference>
<dbReference type="PANTHER" id="PTHR19282:SF417">
    <property type="entry name" value="TETRASPANIN TSPA-RELATED"/>
    <property type="match status" value="1"/>
</dbReference>
<feature type="transmembrane region" description="Helical" evidence="5">
    <location>
        <begin position="228"/>
        <end position="256"/>
    </location>
</feature>